<accession>A0A8J3QBR0</accession>
<dbReference type="AlphaFoldDB" id="A0A8J3QBR0"/>
<evidence type="ECO:0000313" key="1">
    <source>
        <dbReference type="EMBL" id="GIH06650.1"/>
    </source>
</evidence>
<protein>
    <submittedName>
        <fullName evidence="1">Uncharacterized protein</fullName>
    </submittedName>
</protein>
<keyword evidence="2" id="KW-1185">Reference proteome</keyword>
<dbReference type="InterPro" id="IPR027417">
    <property type="entry name" value="P-loop_NTPase"/>
</dbReference>
<dbReference type="SUPFAM" id="SSF52540">
    <property type="entry name" value="P-loop containing nucleoside triphosphate hydrolases"/>
    <property type="match status" value="1"/>
</dbReference>
<proteinExistence type="predicted"/>
<name>A0A8J3QBR0_9ACTN</name>
<sequence>MATASIDADGRDSRVVALEKLALKGLTRIRLEEFEVLLGLVGDLSQEARSVGKSKADVLHEAFESVAAQARKAALALPGGLTRKSETCQIAAACELLGLGEDRQFSQIFGENENALSNFLEVVGTKPEYEGRKLRAVCWVRLTSDRTTERNAWRHWYPALLKAVQVNLRASRATDIFVPSQETPDAVGHLGYVRREGEEAKFRRLVDKGAKLIVFWGQPGMGKTSLATALTGAAPLVFFDSHGETQQDEIITALQDRGIALKDQPADLRSQLALLTHGVGAPPFVLLDNLENADVLRQYVPRRLDSVVVATCRAKGVAPPDRCTFIRIDKMRADEARKLALSRNPSLSADDVTQILVAFMGYPLATNYVSAFIARTHLSAAEVCRDITSDPLENASKITTVEGRPLLAALRHVVQQVNAIDKLAYRMLVLSVYMGYMARRGRVAAMVRASEPTLSDTRIMQGLLLLADYSLVTLAQDFGRDYPDLGERILIHPFTAALLRDEFIPEMPRIVADAQVLYGRIMQRVKGSPDPSNFKRTRQEEIDFDAACSAIVEAAHWTIDFASAEANAGPPNEDVHKMLLRLTLGVLLGEPIPPNLTDLGTASRR</sequence>
<dbReference type="EMBL" id="BONY01000029">
    <property type="protein sequence ID" value="GIH06650.1"/>
    <property type="molecule type" value="Genomic_DNA"/>
</dbReference>
<reference evidence="1" key="1">
    <citation type="submission" date="2021-01" db="EMBL/GenBank/DDBJ databases">
        <title>Whole genome shotgun sequence of Rhizocola hellebori NBRC 109834.</title>
        <authorList>
            <person name="Komaki H."/>
            <person name="Tamura T."/>
        </authorList>
    </citation>
    <scope>NUCLEOTIDE SEQUENCE</scope>
    <source>
        <strain evidence="1">NBRC 109834</strain>
    </source>
</reference>
<organism evidence="1 2">
    <name type="scientific">Rhizocola hellebori</name>
    <dbReference type="NCBI Taxonomy" id="1392758"/>
    <lineage>
        <taxon>Bacteria</taxon>
        <taxon>Bacillati</taxon>
        <taxon>Actinomycetota</taxon>
        <taxon>Actinomycetes</taxon>
        <taxon>Micromonosporales</taxon>
        <taxon>Micromonosporaceae</taxon>
        <taxon>Rhizocola</taxon>
    </lineage>
</organism>
<comment type="caution">
    <text evidence="1">The sequence shown here is derived from an EMBL/GenBank/DDBJ whole genome shotgun (WGS) entry which is preliminary data.</text>
</comment>
<dbReference type="Gene3D" id="3.40.50.300">
    <property type="entry name" value="P-loop containing nucleotide triphosphate hydrolases"/>
    <property type="match status" value="1"/>
</dbReference>
<dbReference type="Proteomes" id="UP000612899">
    <property type="component" value="Unassembled WGS sequence"/>
</dbReference>
<gene>
    <name evidence="1" type="ORF">Rhe02_47170</name>
</gene>
<dbReference type="RefSeq" id="WP_203910464.1">
    <property type="nucleotide sequence ID" value="NZ_BONY01000029.1"/>
</dbReference>
<evidence type="ECO:0000313" key="2">
    <source>
        <dbReference type="Proteomes" id="UP000612899"/>
    </source>
</evidence>